<dbReference type="Pfam" id="PF00583">
    <property type="entry name" value="Acetyltransf_1"/>
    <property type="match status" value="1"/>
</dbReference>
<evidence type="ECO:0000259" key="3">
    <source>
        <dbReference type="PROSITE" id="PS51186"/>
    </source>
</evidence>
<dbReference type="SUPFAM" id="SSF55729">
    <property type="entry name" value="Acyl-CoA N-acyltransferases (Nat)"/>
    <property type="match status" value="1"/>
</dbReference>
<evidence type="ECO:0000313" key="4">
    <source>
        <dbReference type="EMBL" id="MBP0461718.1"/>
    </source>
</evidence>
<dbReference type="PROSITE" id="PS51186">
    <property type="entry name" value="GNAT"/>
    <property type="match status" value="1"/>
</dbReference>
<dbReference type="RefSeq" id="WP_209345266.1">
    <property type="nucleotide sequence ID" value="NZ_JAGIQL010000223.1"/>
</dbReference>
<dbReference type="PANTHER" id="PTHR43877">
    <property type="entry name" value="AMINOALKYLPHOSPHONATE N-ACETYLTRANSFERASE-RELATED-RELATED"/>
    <property type="match status" value="1"/>
</dbReference>
<comment type="caution">
    <text evidence="4">The sequence shown here is derived from an EMBL/GenBank/DDBJ whole genome shotgun (WGS) entry which is preliminary data.</text>
</comment>
<dbReference type="InterPro" id="IPR050832">
    <property type="entry name" value="Bact_Acetyltransf"/>
</dbReference>
<dbReference type="InterPro" id="IPR000182">
    <property type="entry name" value="GNAT_dom"/>
</dbReference>
<reference evidence="4" key="1">
    <citation type="submission" date="2021-03" db="EMBL/GenBank/DDBJ databases">
        <title>Whole genome sequence of Streptomyces bomunensis MMS17-BM035.</title>
        <authorList>
            <person name="Lee J.H."/>
        </authorList>
    </citation>
    <scope>NUCLEOTIDE SEQUENCE</scope>
    <source>
        <strain evidence="4">MMS17-BM035</strain>
    </source>
</reference>
<protein>
    <submittedName>
        <fullName evidence="4">GNAT family N-acetyltransferase</fullName>
    </submittedName>
</protein>
<accession>A0A940MNP4</accession>
<dbReference type="AlphaFoldDB" id="A0A940MNP4"/>
<evidence type="ECO:0000256" key="1">
    <source>
        <dbReference type="ARBA" id="ARBA00022679"/>
    </source>
</evidence>
<dbReference type="GO" id="GO:0016747">
    <property type="term" value="F:acyltransferase activity, transferring groups other than amino-acyl groups"/>
    <property type="evidence" value="ECO:0007669"/>
    <property type="project" value="InterPro"/>
</dbReference>
<dbReference type="PANTHER" id="PTHR43877:SF2">
    <property type="entry name" value="AMINOALKYLPHOSPHONATE N-ACETYLTRANSFERASE-RELATED"/>
    <property type="match status" value="1"/>
</dbReference>
<keyword evidence="5" id="KW-1185">Reference proteome</keyword>
<keyword evidence="1" id="KW-0808">Transferase</keyword>
<keyword evidence="2" id="KW-0012">Acyltransferase</keyword>
<organism evidence="4 5">
    <name type="scientific">Streptomyces montanisoli</name>
    <dbReference type="NCBI Taxonomy" id="2798581"/>
    <lineage>
        <taxon>Bacteria</taxon>
        <taxon>Bacillati</taxon>
        <taxon>Actinomycetota</taxon>
        <taxon>Actinomycetes</taxon>
        <taxon>Kitasatosporales</taxon>
        <taxon>Streptomycetaceae</taxon>
        <taxon>Streptomyces</taxon>
    </lineage>
</organism>
<proteinExistence type="predicted"/>
<sequence>MTVPDPRAWSVRSECAGTRDATRLRRAYYAEVAGRYWRRPATEAEVDAGDADGAALELAPPRGQFVVGRYGGEAAACGGVRLLDARRAELTRVYVSPAARSTGGGAAVLAALEAAATALGAARLVLDTRLDLIEARGLYVKHGFRRIPAYNSGPYSEIWYGKDIGTR</sequence>
<dbReference type="Proteomes" id="UP000670475">
    <property type="component" value="Unassembled WGS sequence"/>
</dbReference>
<evidence type="ECO:0000256" key="2">
    <source>
        <dbReference type="ARBA" id="ARBA00023315"/>
    </source>
</evidence>
<dbReference type="Gene3D" id="3.40.630.30">
    <property type="match status" value="1"/>
</dbReference>
<evidence type="ECO:0000313" key="5">
    <source>
        <dbReference type="Proteomes" id="UP000670475"/>
    </source>
</evidence>
<feature type="domain" description="N-acetyltransferase" evidence="3">
    <location>
        <begin position="16"/>
        <end position="165"/>
    </location>
</feature>
<dbReference type="EMBL" id="JAGIQL010000223">
    <property type="protein sequence ID" value="MBP0461718.1"/>
    <property type="molecule type" value="Genomic_DNA"/>
</dbReference>
<gene>
    <name evidence="4" type="ORF">JFN87_30310</name>
</gene>
<dbReference type="InterPro" id="IPR016181">
    <property type="entry name" value="Acyl_CoA_acyltransferase"/>
</dbReference>
<name>A0A940MNP4_9ACTN</name>